<dbReference type="PANTHER" id="PTHR43664:SF1">
    <property type="entry name" value="BETA-METHYLMALYL-COA DEHYDRATASE"/>
    <property type="match status" value="1"/>
</dbReference>
<name>A0A381N6C9_9ZZZZ</name>
<reference evidence="1" key="1">
    <citation type="submission" date="2018-05" db="EMBL/GenBank/DDBJ databases">
        <authorList>
            <person name="Lanie J.A."/>
            <person name="Ng W.-L."/>
            <person name="Kazmierczak K.M."/>
            <person name="Andrzejewski T.M."/>
            <person name="Davidsen T.M."/>
            <person name="Wayne K.J."/>
            <person name="Tettelin H."/>
            <person name="Glass J.I."/>
            <person name="Rusch D."/>
            <person name="Podicherti R."/>
            <person name="Tsui H.-C.T."/>
            <person name="Winkler M.E."/>
        </authorList>
    </citation>
    <scope>NUCLEOTIDE SEQUENCE</scope>
</reference>
<protein>
    <submittedName>
        <fullName evidence="1">Uncharacterized protein</fullName>
    </submittedName>
</protein>
<evidence type="ECO:0000313" key="1">
    <source>
        <dbReference type="EMBL" id="SUZ49624.1"/>
    </source>
</evidence>
<dbReference type="InterPro" id="IPR048274">
    <property type="entry name" value="MC_hydratase"/>
</dbReference>
<accession>A0A381N6C9</accession>
<organism evidence="1">
    <name type="scientific">marine metagenome</name>
    <dbReference type="NCBI Taxonomy" id="408172"/>
    <lineage>
        <taxon>unclassified sequences</taxon>
        <taxon>metagenomes</taxon>
        <taxon>ecological metagenomes</taxon>
    </lineage>
</organism>
<dbReference type="SUPFAM" id="SSF54637">
    <property type="entry name" value="Thioesterase/thiol ester dehydrase-isomerase"/>
    <property type="match status" value="1"/>
</dbReference>
<dbReference type="AlphaFoldDB" id="A0A381N6C9"/>
<dbReference type="EMBL" id="UINC01000126">
    <property type="protein sequence ID" value="SUZ49624.1"/>
    <property type="molecule type" value="Genomic_DNA"/>
</dbReference>
<proteinExistence type="predicted"/>
<dbReference type="Gene3D" id="3.10.129.10">
    <property type="entry name" value="Hotdog Thioesterase"/>
    <property type="match status" value="1"/>
</dbReference>
<dbReference type="PANTHER" id="PTHR43664">
    <property type="entry name" value="MONOAMINE OXIDASE-RELATED"/>
    <property type="match status" value="1"/>
</dbReference>
<dbReference type="InterPro" id="IPR052342">
    <property type="entry name" value="MCH/BMMD"/>
</dbReference>
<dbReference type="CDD" id="cd03451">
    <property type="entry name" value="FkbR2"/>
    <property type="match status" value="1"/>
</dbReference>
<gene>
    <name evidence="1" type="ORF">METZ01_LOCUS2478</name>
</gene>
<dbReference type="Pfam" id="PF19315">
    <property type="entry name" value="MC_hydratase"/>
    <property type="match status" value="1"/>
</dbReference>
<sequence length="172" mass="19438">MVKNIKEIEPGRYRETFGRYYEDFQIGDVYEHRPGRTITQSDNTWFTLLTMNQHPIHFDEEFGKGTEFGKTLVNSPFTIALMVGMSVSDVSQKAVANLGWTDIVLPHPLFVGDTLYAESEVMKKRESKSRPDDGIVTVKTTGKNQDGVIVASYLRSALIPKEGKAVEDKIDY</sequence>
<dbReference type="InterPro" id="IPR029069">
    <property type="entry name" value="HotDog_dom_sf"/>
</dbReference>
<dbReference type="GO" id="GO:0016829">
    <property type="term" value="F:lyase activity"/>
    <property type="evidence" value="ECO:0007669"/>
    <property type="project" value="InterPro"/>
</dbReference>